<protein>
    <submittedName>
        <fullName evidence="1">Uncharacterized protein</fullName>
    </submittedName>
</protein>
<evidence type="ECO:0000313" key="1">
    <source>
        <dbReference type="EMBL" id="PXF59302.1"/>
    </source>
</evidence>
<dbReference type="Proteomes" id="UP000248329">
    <property type="component" value="Unassembled WGS sequence"/>
</dbReference>
<reference evidence="1" key="1">
    <citation type="submission" date="2018-01" db="EMBL/GenBank/DDBJ databases">
        <authorList>
            <person name="Krukenberg V."/>
        </authorList>
    </citation>
    <scope>NUCLEOTIDE SEQUENCE</scope>
    <source>
        <strain evidence="1">E20ANME2</strain>
    </source>
</reference>
<evidence type="ECO:0000313" key="2">
    <source>
        <dbReference type="Proteomes" id="UP000248329"/>
    </source>
</evidence>
<accession>A0AC61L113</accession>
<gene>
    <name evidence="1" type="ORF">C4B59_11625</name>
</gene>
<sequence>MNARDVDGHRITLLLYFSSSTKTIKSLHSKGLLRYYRNENYSLTKEGVIMAKTLAEEAMKKQYGDLAILLVV</sequence>
<proteinExistence type="predicted"/>
<comment type="caution">
    <text evidence="1">The sequence shown here is derived from an EMBL/GenBank/DDBJ whole genome shotgun (WGS) entry which is preliminary data.</text>
</comment>
<dbReference type="EMBL" id="PQXF01000026">
    <property type="protein sequence ID" value="PXF59302.1"/>
    <property type="molecule type" value="Genomic_DNA"/>
</dbReference>
<organism evidence="1 2">
    <name type="scientific">Candidatus Methanogaster sp</name>
    <dbReference type="NCBI Taxonomy" id="3386292"/>
    <lineage>
        <taxon>Archaea</taxon>
        <taxon>Methanobacteriati</taxon>
        <taxon>Methanobacteriota</taxon>
        <taxon>Stenosarchaea group</taxon>
        <taxon>Methanomicrobia</taxon>
        <taxon>Methanosarcinales</taxon>
        <taxon>ANME-2 cluster</taxon>
        <taxon>Candidatus Methanogasteraceae</taxon>
        <taxon>Candidatus Methanogaster</taxon>
    </lineage>
</organism>
<name>A0AC61L113_9EURY</name>